<proteinExistence type="predicted"/>
<dbReference type="AlphaFoldDB" id="K8PAM1"/>
<dbReference type="EMBL" id="AGWY01000007">
    <property type="protein sequence ID" value="EKS37794.1"/>
    <property type="molecule type" value="Genomic_DNA"/>
</dbReference>
<evidence type="ECO:0000313" key="1">
    <source>
        <dbReference type="EMBL" id="EKS37794.1"/>
    </source>
</evidence>
<dbReference type="HOGENOM" id="CLU_2393306_0_0_5"/>
<gene>
    <name evidence="1" type="ORF">HMPREF9696_01744</name>
</gene>
<evidence type="ECO:0000313" key="2">
    <source>
        <dbReference type="Proteomes" id="UP000001095"/>
    </source>
</evidence>
<protein>
    <submittedName>
        <fullName evidence="1">Uncharacterized protein</fullName>
    </submittedName>
</protein>
<comment type="caution">
    <text evidence="1">The sequence shown here is derived from an EMBL/GenBank/DDBJ whole genome shotgun (WGS) entry which is preliminary data.</text>
</comment>
<keyword evidence="2" id="KW-1185">Reference proteome</keyword>
<dbReference type="Proteomes" id="UP000001095">
    <property type="component" value="Unassembled WGS sequence"/>
</dbReference>
<reference evidence="1 2" key="1">
    <citation type="submission" date="2012-04" db="EMBL/GenBank/DDBJ databases">
        <title>The Genome Sequence of Afipia clevelandensis ATCC 49720.</title>
        <authorList>
            <consortium name="The Broad Institute Genome Sequencing Platform"/>
            <person name="Earl A."/>
            <person name="Ward D."/>
            <person name="Feldgarden M."/>
            <person name="Gevers D."/>
            <person name="Huys G."/>
            <person name="Walker B."/>
            <person name="Young S.K."/>
            <person name="Zeng Q."/>
            <person name="Gargeya S."/>
            <person name="Fitzgerald M."/>
            <person name="Haas B."/>
            <person name="Abouelleil A."/>
            <person name="Alvarado L."/>
            <person name="Arachchi H.M."/>
            <person name="Berlin A."/>
            <person name="Chapman S.B."/>
            <person name="Goldberg J."/>
            <person name="Griggs A."/>
            <person name="Gujja S."/>
            <person name="Hansen M."/>
            <person name="Howarth C."/>
            <person name="Imamovic A."/>
            <person name="Larimer J."/>
            <person name="McCowen C."/>
            <person name="Montmayeur A."/>
            <person name="Murphy C."/>
            <person name="Neiman D."/>
            <person name="Pearson M."/>
            <person name="Priest M."/>
            <person name="Roberts A."/>
            <person name="Saif S."/>
            <person name="Shea T."/>
            <person name="Sisk P."/>
            <person name="Sykes S."/>
            <person name="Wortman J."/>
            <person name="Nusbaum C."/>
            <person name="Birren B."/>
        </authorList>
    </citation>
    <scope>NUCLEOTIDE SEQUENCE [LARGE SCALE GENOMIC DNA]</scope>
    <source>
        <strain evidence="1 2">ATCC 49720</strain>
    </source>
</reference>
<dbReference type="RefSeq" id="WP_002712610.1">
    <property type="nucleotide sequence ID" value="NZ_KB375281.1"/>
</dbReference>
<dbReference type="PATRIC" id="fig|883079.3.peg.1771"/>
<name>K8PAM1_9BRAD</name>
<accession>K8PAM1</accession>
<organism evidence="1 2">
    <name type="scientific">Afipia clevelandensis ATCC 49720</name>
    <dbReference type="NCBI Taxonomy" id="883079"/>
    <lineage>
        <taxon>Bacteria</taxon>
        <taxon>Pseudomonadati</taxon>
        <taxon>Pseudomonadota</taxon>
        <taxon>Alphaproteobacteria</taxon>
        <taxon>Hyphomicrobiales</taxon>
        <taxon>Nitrobacteraceae</taxon>
        <taxon>Afipia</taxon>
    </lineage>
</organism>
<sequence length="93" mass="10362">MTRKFITDLFTGKEHQSFTSREELIRAITANGFAPDTVHEVEAPAICNDVTDDIAWGVVEFRRADGDDLTDLERDFVEQTIGIEAARSSMEAA</sequence>